<dbReference type="AlphaFoldDB" id="A0A5R9GNX8"/>
<gene>
    <name evidence="2" type="ORF">FEF65_11945</name>
</gene>
<evidence type="ECO:0000313" key="2">
    <source>
        <dbReference type="EMBL" id="TLS65682.1"/>
    </source>
</evidence>
<dbReference type="PROSITE" id="PS50042">
    <property type="entry name" value="CNMP_BINDING_3"/>
    <property type="match status" value="1"/>
</dbReference>
<dbReference type="InterPro" id="IPR000595">
    <property type="entry name" value="cNMP-bd_dom"/>
</dbReference>
<keyword evidence="3" id="KW-1185">Reference proteome</keyword>
<reference evidence="2 3" key="1">
    <citation type="journal article" date="2019" name="Appl. Environ. Microbiol.">
        <title>Environmental Evidence and Genomic Insight of Iron-oxidizing Bacteria Preference Towards More Corrosion Resistant Stainless Steel at Higher Salinities.</title>
        <authorList>
            <person name="Garrison C.E."/>
            <person name="Price K.A."/>
            <person name="Field E.K."/>
        </authorList>
    </citation>
    <scope>NUCLEOTIDE SEQUENCE [LARGE SCALE GENOMIC DNA]</scope>
    <source>
        <strain evidence="2 3">P3</strain>
    </source>
</reference>
<evidence type="ECO:0000259" key="1">
    <source>
        <dbReference type="PROSITE" id="PS50042"/>
    </source>
</evidence>
<dbReference type="EMBL" id="VBRY01000013">
    <property type="protein sequence ID" value="TLS65682.1"/>
    <property type="molecule type" value="Genomic_DNA"/>
</dbReference>
<comment type="caution">
    <text evidence="2">The sequence shown here is derived from an EMBL/GenBank/DDBJ whole genome shotgun (WGS) entry which is preliminary data.</text>
</comment>
<name>A0A5R9GNX8_9PROT</name>
<dbReference type="SUPFAM" id="SSF51206">
    <property type="entry name" value="cAMP-binding domain-like"/>
    <property type="match status" value="1"/>
</dbReference>
<dbReference type="Proteomes" id="UP000306585">
    <property type="component" value="Unassembled WGS sequence"/>
</dbReference>
<dbReference type="Pfam" id="PF00027">
    <property type="entry name" value="cNMP_binding"/>
    <property type="match status" value="1"/>
</dbReference>
<protein>
    <submittedName>
        <fullName evidence="2">Cyclic nucleotide-binding domain-containing protein</fullName>
    </submittedName>
</protein>
<accession>A0A5R9GNX8</accession>
<organism evidence="2 3">
    <name type="scientific">Mariprofundus erugo</name>
    <dbReference type="NCBI Taxonomy" id="2528639"/>
    <lineage>
        <taxon>Bacteria</taxon>
        <taxon>Pseudomonadati</taxon>
        <taxon>Pseudomonadota</taxon>
        <taxon>Candidatius Mariprofundia</taxon>
        <taxon>Mariprofundales</taxon>
        <taxon>Mariprofundaceae</taxon>
        <taxon>Mariprofundus</taxon>
    </lineage>
</organism>
<dbReference type="OrthoDB" id="5294595at2"/>
<dbReference type="InterPro" id="IPR018490">
    <property type="entry name" value="cNMP-bd_dom_sf"/>
</dbReference>
<sequence>MHMTNNLLSAYEATLESSPTYMRFRGMPACATLGANESMMLYSCFSAIDVAAGELFYEAGGVSDHTVRLIMDGRVSVAAPTDDLYIELQAGDTFGLFSFLDEERVHSATLRAVSDVTLLTLNREYFNVITLEDPAMGNLLLRFMFRLLSQMSLKLDTEYAAMHRYVTARRM</sequence>
<dbReference type="CDD" id="cd00038">
    <property type="entry name" value="CAP_ED"/>
    <property type="match status" value="1"/>
</dbReference>
<feature type="domain" description="Cyclic nucleotide-binding" evidence="1">
    <location>
        <begin position="61"/>
        <end position="129"/>
    </location>
</feature>
<evidence type="ECO:0000313" key="3">
    <source>
        <dbReference type="Proteomes" id="UP000306585"/>
    </source>
</evidence>
<dbReference type="InterPro" id="IPR014710">
    <property type="entry name" value="RmlC-like_jellyroll"/>
</dbReference>
<dbReference type="Gene3D" id="2.60.120.10">
    <property type="entry name" value="Jelly Rolls"/>
    <property type="match status" value="1"/>
</dbReference>
<proteinExistence type="predicted"/>